<proteinExistence type="predicted"/>
<evidence type="ECO:0000313" key="1">
    <source>
        <dbReference type="EnsemblMetazoa" id="Aqu2.1.28835_001"/>
    </source>
</evidence>
<name>A0A1X7ULH7_AMPQE</name>
<protein>
    <submittedName>
        <fullName evidence="1">Uncharacterized protein</fullName>
    </submittedName>
</protein>
<dbReference type="AlphaFoldDB" id="A0A1X7ULH7"/>
<organism evidence="1">
    <name type="scientific">Amphimedon queenslandica</name>
    <name type="common">Sponge</name>
    <dbReference type="NCBI Taxonomy" id="400682"/>
    <lineage>
        <taxon>Eukaryota</taxon>
        <taxon>Metazoa</taxon>
        <taxon>Porifera</taxon>
        <taxon>Demospongiae</taxon>
        <taxon>Heteroscleromorpha</taxon>
        <taxon>Haplosclerida</taxon>
        <taxon>Niphatidae</taxon>
        <taxon>Amphimedon</taxon>
    </lineage>
</organism>
<reference evidence="1" key="1">
    <citation type="submission" date="2017-05" db="UniProtKB">
        <authorList>
            <consortium name="EnsemblMetazoa"/>
        </authorList>
    </citation>
    <scope>IDENTIFICATION</scope>
</reference>
<dbReference type="InParanoid" id="A0A1X7ULH7"/>
<dbReference type="EnsemblMetazoa" id="Aqu2.1.28835_001">
    <property type="protein sequence ID" value="Aqu2.1.28835_001"/>
    <property type="gene ID" value="Aqu2.1.28835"/>
</dbReference>
<sequence length="18" mass="1982">GGPSIILGNRHPGFYLRK</sequence>
<accession>A0A1X7ULH7</accession>